<dbReference type="PANTHER" id="PTHR44099">
    <property type="entry name" value="RABCONNECTIN-3B, ISOFORM A"/>
    <property type="match status" value="1"/>
</dbReference>
<dbReference type="STRING" id="1108050.A0A0B7G0K7"/>
<dbReference type="Gene3D" id="2.130.10.10">
    <property type="entry name" value="YVTN repeat-like/Quinoprotein amine dehydrogenase"/>
    <property type="match status" value="1"/>
</dbReference>
<feature type="region of interest" description="Disordered" evidence="2">
    <location>
        <begin position="1389"/>
        <end position="1410"/>
    </location>
</feature>
<dbReference type="InterPro" id="IPR001680">
    <property type="entry name" value="WD40_rpt"/>
</dbReference>
<evidence type="ECO:0000256" key="2">
    <source>
        <dbReference type="SAM" id="MobiDB-lite"/>
    </source>
</evidence>
<dbReference type="PROSITE" id="PS50082">
    <property type="entry name" value="WD_REPEATS_2"/>
    <property type="match status" value="1"/>
</dbReference>
<sequence>MLDQPLKVIATCGSSGSLASQVTARSICHSQPTTSTGCYTSQNLVALALGCEDGSIFIFTSSTAQLPLDSKQPPSIQVPSETEIAIARKRAPMSAPHPGATSPEPTYRPLSPSAVSMSAFSNRSGSGTHTPNPLAVPSRARITQPGISRASIEAPKARVEVGDEQEKLRTMLAKGSTYGGLTKPRRVSMGSLESFEGRDRVERKSGEVPRGPMSLARSVVDIAFGGLGTKAPLVSGSAPVLAPTNDESEDDTTSVISPSMSESTLATSAAVKARLDLSSLKLQLRSHILPAHGGFGEAVTGLKAISDQDVYVCLQASGTLSLLSLTDGCCLASIHADDLPRLNPPQDYKSADSVAGSWEWVNMSLVPYIESVIVMIVARPHINSITARSTRSRVVMYKIPEFNPETAPDPSVALEKVGEWLLAADAMTVGFVMGHNAVQAGMMIAYIDDHGCVIMSPLNMLPPPPEGDVGKMEEPIQPTAPSLGMMPIPNPFKTLKPRETTQSNLKPQHRNGRLLVGAERNLGVCWSWSKADEADEDILGMKVYAQGLIGSDVLVVLWSSERVLAYNAGDSQNEVQILGEYLSRDVADVHTSSAREFSVIRRSGLEMYKIRKTDPNGDPTSALKEVTYYCDKTIAPPFQSQLQSADVVSLLGQFYTVIIETSSKLGLTIGLQQLSWDGKLNENVWCSQANGGQESIETTAVLPGDIDSVFVARSNGQLCRTTFSELCSSPGPQPNEYMLSSRATRLWSVTEEWNKNAYLLGALNDGGIACWDARNFKLMGHWTIFNTELVTVINLGLGDDRLGKLKGSLMAVAADGTIAVIVLDGMHLHCIIPGSPAPLDRICIGGDNLLLFYSHGLARLWDMKTHEFWRSMQQNKGEELLDQGGWFEIPVGRWEAPRPFHILGALQNNISSPDASATLVVDVSSLSGLVGKPPAAQSHDRNSDTTRKQISQIIAALAPCGLDDDVDKSCKHAFNTGDVGKVSWGLISERFGVSSIVVSDDAAGVWKVSPRYSAMRLLSVVALLRAAASFEGACLSHVSRILAFYVGCLASAVGPDFQPPSLSVLAMFWVSHSDEVRQAARILFESRLAQMDETEVLQCVTFWREYLPTLQPMDMAHSPLAVQALVVCAVIAASRHSLLPTTFVRDIAKSIALYLHDELEASTSPANRILSIELSSRGFQVWQHHIDAMEMLRALFGFAMIPSGGGKNIGGKEARVAVMQIAASSTPLFMTTLSLDITQPKSIEHRRATMQLVAFIIRKKPLVLYPNLPRLVEAVVKSLDPNSTTSRDAIVDAATEILAEVVRIYPSVDFHTATQKLAVGTPEGAVIVYDLKTATRLYVLEGHSRRLTVLSFSPDGRRLATASLEESVVMVWKVGASFTSWFAPGVPPRQGHGHGEPFKRLDFNVGDEGK</sequence>
<proteinExistence type="predicted"/>
<feature type="compositionally biased region" description="Basic and acidic residues" evidence="2">
    <location>
        <begin position="1393"/>
        <end position="1410"/>
    </location>
</feature>
<keyword evidence="4" id="KW-1185">Reference proteome</keyword>
<evidence type="ECO:0000313" key="4">
    <source>
        <dbReference type="Proteomes" id="UP000059188"/>
    </source>
</evidence>
<feature type="repeat" description="WD" evidence="1">
    <location>
        <begin position="1340"/>
        <end position="1370"/>
    </location>
</feature>
<dbReference type="SUPFAM" id="SSF50969">
    <property type="entry name" value="YVTN repeat-like/Quinoprotein amine dehydrogenase"/>
    <property type="match status" value="1"/>
</dbReference>
<organism evidence="3 4">
    <name type="scientific">Thanatephorus cucumeris (strain AG1-IB / isolate 7/3/14)</name>
    <name type="common">Lettuce bottom rot fungus</name>
    <name type="synonym">Rhizoctonia solani</name>
    <dbReference type="NCBI Taxonomy" id="1108050"/>
    <lineage>
        <taxon>Eukaryota</taxon>
        <taxon>Fungi</taxon>
        <taxon>Dikarya</taxon>
        <taxon>Basidiomycota</taxon>
        <taxon>Agaricomycotina</taxon>
        <taxon>Agaricomycetes</taxon>
        <taxon>Cantharellales</taxon>
        <taxon>Ceratobasidiaceae</taxon>
        <taxon>Rhizoctonia</taxon>
        <taxon>Rhizoctonia solani AG-1</taxon>
    </lineage>
</organism>
<name>A0A0B7G0K7_THACB</name>
<reference evidence="3 4" key="1">
    <citation type="submission" date="2014-11" db="EMBL/GenBank/DDBJ databases">
        <authorList>
            <person name="Wibberg Daniel"/>
        </authorList>
    </citation>
    <scope>NUCLEOTIDE SEQUENCE [LARGE SCALE GENOMIC DNA]</scope>
    <source>
        <strain evidence="3">Rhizoctonia solani AG1-IB 7/3/14</strain>
    </source>
</reference>
<dbReference type="InterPro" id="IPR011044">
    <property type="entry name" value="Quino_amine_DH_bsu"/>
</dbReference>
<dbReference type="Proteomes" id="UP000059188">
    <property type="component" value="Unassembled WGS sequence"/>
</dbReference>
<keyword evidence="1" id="KW-0853">WD repeat</keyword>
<dbReference type="GO" id="GO:0005737">
    <property type="term" value="C:cytoplasm"/>
    <property type="evidence" value="ECO:0007669"/>
    <property type="project" value="TreeGrafter"/>
</dbReference>
<dbReference type="InterPro" id="IPR049916">
    <property type="entry name" value="WDR72-like"/>
</dbReference>
<dbReference type="InterPro" id="IPR016024">
    <property type="entry name" value="ARM-type_fold"/>
</dbReference>
<gene>
    <name evidence="3" type="ORF">RSOLAG1IB_04970</name>
</gene>
<dbReference type="SMART" id="SM00320">
    <property type="entry name" value="WD40"/>
    <property type="match status" value="2"/>
</dbReference>
<dbReference type="InterPro" id="IPR015943">
    <property type="entry name" value="WD40/YVTN_repeat-like_dom_sf"/>
</dbReference>
<accession>A0A0B7G0K7</accession>
<dbReference type="PANTHER" id="PTHR44099:SF4">
    <property type="entry name" value="RABCONNECTIN-3B, ISOFORM A"/>
    <property type="match status" value="1"/>
</dbReference>
<dbReference type="OrthoDB" id="338622at2759"/>
<evidence type="ECO:0000313" key="3">
    <source>
        <dbReference type="EMBL" id="CEL62614.1"/>
    </source>
</evidence>
<dbReference type="SUPFAM" id="SSF48371">
    <property type="entry name" value="ARM repeat"/>
    <property type="match status" value="1"/>
</dbReference>
<protein>
    <submittedName>
        <fullName evidence="3">WD repeat-containing protein 7</fullName>
    </submittedName>
</protein>
<evidence type="ECO:0000256" key="1">
    <source>
        <dbReference type="PROSITE-ProRule" id="PRU00221"/>
    </source>
</evidence>
<dbReference type="EMBL" id="LN679106">
    <property type="protein sequence ID" value="CEL62614.1"/>
    <property type="molecule type" value="Genomic_DNA"/>
</dbReference>